<dbReference type="InterPro" id="IPR029044">
    <property type="entry name" value="Nucleotide-diphossugar_trans"/>
</dbReference>
<dbReference type="InterPro" id="IPR001173">
    <property type="entry name" value="Glyco_trans_2-like"/>
</dbReference>
<dbReference type="Proteomes" id="UP001075704">
    <property type="component" value="Unassembled WGS sequence"/>
</dbReference>
<evidence type="ECO:0000259" key="6">
    <source>
        <dbReference type="Pfam" id="PF00535"/>
    </source>
</evidence>
<dbReference type="EMBL" id="CP036546">
    <property type="protein sequence ID" value="QCQ47609.1"/>
    <property type="molecule type" value="Genomic_DNA"/>
</dbReference>
<dbReference type="GeneID" id="99671405"/>
<dbReference type="CDD" id="cd00761">
    <property type="entry name" value="Glyco_tranf_GTA_type"/>
    <property type="match status" value="1"/>
</dbReference>
<organism evidence="10 12">
    <name type="scientific">Bacteroides fragilis</name>
    <dbReference type="NCBI Taxonomy" id="817"/>
    <lineage>
        <taxon>Bacteria</taxon>
        <taxon>Pseudomonadati</taxon>
        <taxon>Bacteroidota</taxon>
        <taxon>Bacteroidia</taxon>
        <taxon>Bacteroidales</taxon>
        <taxon>Bacteroidaceae</taxon>
        <taxon>Bacteroides</taxon>
    </lineage>
</organism>
<accession>A0A081TXL5</accession>
<sequence>MKWYTKYLQVYEKPFAEAPQNVIDEVRENLRKLQSDSPVVTVSVIGYNEEKRLLASLWSLSEMKCKYPVEIIGTDNDSKDRTAEIYEATGVPYAIEYQHSCGHARLCGLNRARGKYHINIDSDTLYPPHYVETMVNALERPGVVAVSSLWSYIPDKEHSRTGLKVYEFLRDIHLWIQSIKRPELSVRGLVFAYRTDYARQTGIRTDIKRGEDGSLALRLKEYGKIYFIRKKKARAVTGYGTISADGSLAGSFKVRAINALRNIGGIFTSRKEYKDEDDNLIQPK</sequence>
<dbReference type="GO" id="GO:0016757">
    <property type="term" value="F:glycosyltransferase activity"/>
    <property type="evidence" value="ECO:0007669"/>
    <property type="project" value="UniProtKB-KW"/>
</dbReference>
<keyword evidence="5" id="KW-0472">Membrane</keyword>
<dbReference type="RefSeq" id="WP_005776892.1">
    <property type="nucleotide sequence ID" value="NZ_CABJEQ010000007.1"/>
</dbReference>
<reference evidence="7" key="5">
    <citation type="submission" date="2022-12" db="EMBL/GenBank/DDBJ databases">
        <title>Development of a Multilocus Sequence Typing Scheme for Bacteroides fragilis Based on Whole Genome Sequencing Data and Clinical Application.</title>
        <authorList>
            <person name="Nielsen F.D."/>
            <person name="Justesen U.S."/>
        </authorList>
    </citation>
    <scope>NUCLEOTIDE SEQUENCE</scope>
    <source>
        <strain evidence="7">BF_BC_ODE_DK_2015_2</strain>
    </source>
</reference>
<reference evidence="9 13" key="4">
    <citation type="submission" date="2020-05" db="EMBL/GenBank/DDBJ databases">
        <title>FDA dAtabase for Regulatory Grade micrObial Sequences (FDA-ARGOS): Supporting development and validation of Infectious Disease Dx tests.</title>
        <authorList>
            <person name="Bojja K."/>
            <person name="Kessler A."/>
            <person name="Tallon L."/>
            <person name="Sadzewicz L."/>
            <person name="Zhao X."/>
            <person name="Vavikolanu K."/>
            <person name="Mehta A."/>
            <person name="Aluvathingal J."/>
            <person name="Nadendla S."/>
            <person name="Myers T."/>
            <person name="Yan Y."/>
            <person name="Sichtig H."/>
        </authorList>
    </citation>
    <scope>NUCLEOTIDE SEQUENCE [LARGE SCALE GENOMIC DNA]</scope>
    <source>
        <strain evidence="9 13">FDAARGOS_763</strain>
    </source>
</reference>
<dbReference type="EMBL" id="CP054003">
    <property type="protein sequence ID" value="QKH87255.1"/>
    <property type="molecule type" value="Genomic_DNA"/>
</dbReference>
<dbReference type="Gene3D" id="3.90.550.10">
    <property type="entry name" value="Spore Coat Polysaccharide Biosynthesis Protein SpsA, Chain A"/>
    <property type="match status" value="1"/>
</dbReference>
<dbReference type="EMBL" id="JAPUAC010000002">
    <property type="protein sequence ID" value="MCZ2653418.1"/>
    <property type="molecule type" value="Genomic_DNA"/>
</dbReference>
<evidence type="ECO:0000313" key="10">
    <source>
        <dbReference type="EMBL" id="RHH08722.1"/>
    </source>
</evidence>
<evidence type="ECO:0000313" key="13">
    <source>
        <dbReference type="Proteomes" id="UP000501467"/>
    </source>
</evidence>
<reference evidence="8" key="1">
    <citation type="book" date="2014" name="THE 24TH EUROPEAN CONGRESS OF CLINICAL MICROBIOLOGY AND INFECTIOUS DISEASES" publisher="ECCMID 2014" city="Barcelona, Spain">
        <title>Identification of resistance genes in three multidrug-resistant Bacteroides fragilis isolates by whole genome sequencing.</title>
        <editorList>
            <person name="Unknown"/>
            <person name="A."/>
        </editorList>
        <authorList>
            <person name="Sydenham T.V."/>
            <person name="Hasman H."/>
            <person name="Wang M."/>
            <person name="Soki J."/>
            <person name="Nagy E."/>
            <person name="Justesen U.S."/>
        </authorList>
    </citation>
    <scope>NUCLEOTIDE SEQUENCE</scope>
    <source>
        <strain evidence="8">DCMSKEJBY0001B</strain>
    </source>
</reference>
<keyword evidence="4 10" id="KW-0808">Transferase</keyword>
<evidence type="ECO:0000256" key="1">
    <source>
        <dbReference type="ARBA" id="ARBA00004236"/>
    </source>
</evidence>
<dbReference type="Proteomes" id="UP000036847">
    <property type="component" value="Chromosome"/>
</dbReference>
<evidence type="ECO:0000256" key="2">
    <source>
        <dbReference type="ARBA" id="ARBA00022475"/>
    </source>
</evidence>
<dbReference type="EMBL" id="QRJE01000028">
    <property type="protein sequence ID" value="RHH08722.1"/>
    <property type="molecule type" value="Genomic_DNA"/>
</dbReference>
<name>A0A081TXL5_BACFG</name>
<evidence type="ECO:0000256" key="4">
    <source>
        <dbReference type="ARBA" id="ARBA00022679"/>
    </source>
</evidence>
<dbReference type="Pfam" id="PF00535">
    <property type="entry name" value="Glycos_transf_2"/>
    <property type="match status" value="1"/>
</dbReference>
<keyword evidence="3" id="KW-0328">Glycosyltransferase</keyword>
<evidence type="ECO:0000313" key="7">
    <source>
        <dbReference type="EMBL" id="MCZ2653418.1"/>
    </source>
</evidence>
<evidence type="ECO:0000313" key="11">
    <source>
        <dbReference type="Proteomes" id="UP000036847"/>
    </source>
</evidence>
<dbReference type="AlphaFoldDB" id="A0A081TXL5"/>
<dbReference type="OrthoDB" id="1016922at2"/>
<evidence type="ECO:0000313" key="8">
    <source>
        <dbReference type="EMBL" id="QCQ47609.1"/>
    </source>
</evidence>
<evidence type="ECO:0000313" key="12">
    <source>
        <dbReference type="Proteomes" id="UP000266644"/>
    </source>
</evidence>
<reference evidence="10 12" key="2">
    <citation type="submission" date="2018-08" db="EMBL/GenBank/DDBJ databases">
        <title>A genome reference for cultivated species of the human gut microbiota.</title>
        <authorList>
            <person name="Zou Y."/>
            <person name="Xue W."/>
            <person name="Luo G."/>
        </authorList>
    </citation>
    <scope>NUCLEOTIDE SEQUENCE [LARGE SCALE GENOMIC DNA]</scope>
    <source>
        <strain evidence="10 12">AM18-6</strain>
    </source>
</reference>
<evidence type="ECO:0000313" key="9">
    <source>
        <dbReference type="EMBL" id="QKH87255.1"/>
    </source>
</evidence>
<dbReference type="SUPFAM" id="SSF53448">
    <property type="entry name" value="Nucleotide-diphospho-sugar transferases"/>
    <property type="match status" value="1"/>
</dbReference>
<dbReference type="Proteomes" id="UP000266644">
    <property type="component" value="Unassembled WGS sequence"/>
</dbReference>
<dbReference type="Proteomes" id="UP000501467">
    <property type="component" value="Chromosome"/>
</dbReference>
<dbReference type="PANTHER" id="PTHR43646:SF2">
    <property type="entry name" value="GLYCOSYLTRANSFERASE 2-LIKE DOMAIN-CONTAINING PROTEIN"/>
    <property type="match status" value="1"/>
</dbReference>
<protein>
    <submittedName>
        <fullName evidence="10">Glycosyltransferase family 2 protein</fullName>
    </submittedName>
</protein>
<dbReference type="GO" id="GO:0005886">
    <property type="term" value="C:plasma membrane"/>
    <property type="evidence" value="ECO:0007669"/>
    <property type="project" value="UniProtKB-SubCell"/>
</dbReference>
<reference evidence="8 11" key="3">
    <citation type="submission" date="2019-03" db="EMBL/GenBank/DDBJ databases">
        <title>Complete genome assembly of MDR B. fragilis.</title>
        <authorList>
            <person name="Sydenham T.V."/>
            <person name="Hasman H."/>
            <person name="Justesen U.S."/>
        </authorList>
    </citation>
    <scope>NUCLEOTIDE SEQUENCE [LARGE SCALE GENOMIC DNA]</scope>
    <source>
        <strain evidence="8 11">DCMSKEJBY0001B</strain>
    </source>
</reference>
<feature type="domain" description="Glycosyltransferase 2-like" evidence="6">
    <location>
        <begin position="43"/>
        <end position="162"/>
    </location>
</feature>
<comment type="subcellular location">
    <subcellularLocation>
        <location evidence="1">Cell membrane</location>
    </subcellularLocation>
</comment>
<keyword evidence="2" id="KW-1003">Cell membrane</keyword>
<evidence type="ECO:0000256" key="5">
    <source>
        <dbReference type="ARBA" id="ARBA00023136"/>
    </source>
</evidence>
<dbReference type="PANTHER" id="PTHR43646">
    <property type="entry name" value="GLYCOSYLTRANSFERASE"/>
    <property type="match status" value="1"/>
</dbReference>
<evidence type="ECO:0000256" key="3">
    <source>
        <dbReference type="ARBA" id="ARBA00022676"/>
    </source>
</evidence>
<proteinExistence type="predicted"/>
<gene>
    <name evidence="10" type="ORF">DW228_17095</name>
    <name evidence="8" type="ORF">EC80_013835</name>
    <name evidence="9" type="ORF">FOC69_05865</name>
    <name evidence="7" type="ORF">O1422_04475</name>
</gene>